<keyword evidence="1" id="KW-0812">Transmembrane</keyword>
<feature type="transmembrane region" description="Helical" evidence="1">
    <location>
        <begin position="110"/>
        <end position="133"/>
    </location>
</feature>
<feature type="transmembrane region" description="Helical" evidence="1">
    <location>
        <begin position="195"/>
        <end position="216"/>
    </location>
</feature>
<protein>
    <submittedName>
        <fullName evidence="2">Uncharacterized protein</fullName>
    </submittedName>
</protein>
<keyword evidence="3" id="KW-1185">Reference proteome</keyword>
<keyword evidence="1" id="KW-0472">Membrane</keyword>
<evidence type="ECO:0000313" key="3">
    <source>
        <dbReference type="Proteomes" id="UP000620124"/>
    </source>
</evidence>
<gene>
    <name evidence="2" type="ORF">MVEN_02589000</name>
</gene>
<keyword evidence="1" id="KW-1133">Transmembrane helix</keyword>
<evidence type="ECO:0000256" key="1">
    <source>
        <dbReference type="SAM" id="Phobius"/>
    </source>
</evidence>
<dbReference type="OrthoDB" id="3226582at2759"/>
<reference evidence="2" key="1">
    <citation type="submission" date="2020-05" db="EMBL/GenBank/DDBJ databases">
        <title>Mycena genomes resolve the evolution of fungal bioluminescence.</title>
        <authorList>
            <person name="Tsai I.J."/>
        </authorList>
    </citation>
    <scope>NUCLEOTIDE SEQUENCE</scope>
    <source>
        <strain evidence="2">CCC161011</strain>
    </source>
</reference>
<name>A0A8H6WU46_9AGAR</name>
<organism evidence="2 3">
    <name type="scientific">Mycena venus</name>
    <dbReference type="NCBI Taxonomy" id="2733690"/>
    <lineage>
        <taxon>Eukaryota</taxon>
        <taxon>Fungi</taxon>
        <taxon>Dikarya</taxon>
        <taxon>Basidiomycota</taxon>
        <taxon>Agaricomycotina</taxon>
        <taxon>Agaricomycetes</taxon>
        <taxon>Agaricomycetidae</taxon>
        <taxon>Agaricales</taxon>
        <taxon>Marasmiineae</taxon>
        <taxon>Mycenaceae</taxon>
        <taxon>Mycena</taxon>
    </lineage>
</organism>
<proteinExistence type="predicted"/>
<dbReference type="Proteomes" id="UP000620124">
    <property type="component" value="Unassembled WGS sequence"/>
</dbReference>
<comment type="caution">
    <text evidence="2">The sequence shown here is derived from an EMBL/GenBank/DDBJ whole genome shotgun (WGS) entry which is preliminary data.</text>
</comment>
<feature type="transmembrane region" description="Helical" evidence="1">
    <location>
        <begin position="20"/>
        <end position="37"/>
    </location>
</feature>
<evidence type="ECO:0000313" key="2">
    <source>
        <dbReference type="EMBL" id="KAF7326949.1"/>
    </source>
</evidence>
<dbReference type="EMBL" id="JACAZI010000039">
    <property type="protein sequence ID" value="KAF7326949.1"/>
    <property type="molecule type" value="Genomic_DNA"/>
</dbReference>
<accession>A0A8H6WU46</accession>
<feature type="transmembrane region" description="Helical" evidence="1">
    <location>
        <begin position="154"/>
        <end position="175"/>
    </location>
</feature>
<dbReference type="AlphaFoldDB" id="A0A8H6WU46"/>
<feature type="transmembrane region" description="Helical" evidence="1">
    <location>
        <begin position="228"/>
        <end position="248"/>
    </location>
</feature>
<sequence>MVNPIVSQIQASLYVVAGELFLYGAYFIMFGFYLYTLRTRGAAKNRFLTHNIRQPGARGGSRLGPMGATLSGQSFALNRAANSVYVTSNVIADSIFLFRCYAIWNFRLKVIIFPGILILGVAGLGYTNVFLSVKKGASSSSSDIIFESFEFNQSITISIAAAVVLMALSGGRIWWLSRVARSLVGKHLINKYHTALAMILESGALYCAGAISSVVVSQATGTPFTSTGAILGQLVGIAPTVIAVRVGLGKSVENVDSFVAAQVRTWSQIEGHSDFV</sequence>